<protein>
    <submittedName>
        <fullName evidence="1">Uncharacterized protein</fullName>
    </submittedName>
</protein>
<evidence type="ECO:0000313" key="1">
    <source>
        <dbReference type="EMBL" id="MBW95676.1"/>
    </source>
</evidence>
<organism evidence="1">
    <name type="scientific">Rhizophora mucronata</name>
    <name type="common">Asiatic mangrove</name>
    <dbReference type="NCBI Taxonomy" id="61149"/>
    <lineage>
        <taxon>Eukaryota</taxon>
        <taxon>Viridiplantae</taxon>
        <taxon>Streptophyta</taxon>
        <taxon>Embryophyta</taxon>
        <taxon>Tracheophyta</taxon>
        <taxon>Spermatophyta</taxon>
        <taxon>Magnoliopsida</taxon>
        <taxon>eudicotyledons</taxon>
        <taxon>Gunneridae</taxon>
        <taxon>Pentapetalae</taxon>
        <taxon>rosids</taxon>
        <taxon>fabids</taxon>
        <taxon>Malpighiales</taxon>
        <taxon>Rhizophoraceae</taxon>
        <taxon>Rhizophora</taxon>
    </lineage>
</organism>
<dbReference type="AlphaFoldDB" id="A0A2P2JQD2"/>
<accession>A0A2P2JQD2</accession>
<sequence>MLQKKVIASFIYSLFTTSTHKVNLVISG</sequence>
<name>A0A2P2JQD2_RHIMU</name>
<dbReference type="EMBL" id="GGEC01015193">
    <property type="protein sequence ID" value="MBW95676.1"/>
    <property type="molecule type" value="Transcribed_RNA"/>
</dbReference>
<proteinExistence type="predicted"/>
<reference evidence="1" key="1">
    <citation type="submission" date="2018-02" db="EMBL/GenBank/DDBJ databases">
        <title>Rhizophora mucronata_Transcriptome.</title>
        <authorList>
            <person name="Meera S.P."/>
            <person name="Sreeshan A."/>
            <person name="Augustine A."/>
        </authorList>
    </citation>
    <scope>NUCLEOTIDE SEQUENCE</scope>
    <source>
        <tissue evidence="1">Leaf</tissue>
    </source>
</reference>